<dbReference type="Proteomes" id="UP000003613">
    <property type="component" value="Unassembled WGS sequence"/>
</dbReference>
<dbReference type="RefSeq" id="WP_002787082.1">
    <property type="nucleotide sequence ID" value="NZ_HE973347.1"/>
</dbReference>
<gene>
    <name evidence="1" type="ORF">MICAF_2310004</name>
</gene>
<dbReference type="Gene3D" id="3.40.50.300">
    <property type="entry name" value="P-loop containing nucleotide triphosphate hydrolases"/>
    <property type="match status" value="1"/>
</dbReference>
<dbReference type="InterPro" id="IPR027417">
    <property type="entry name" value="P-loop_NTPase"/>
</dbReference>
<organism evidence="1 2">
    <name type="scientific">Microcystis aeruginosa PCC 9807</name>
    <dbReference type="NCBI Taxonomy" id="1160283"/>
    <lineage>
        <taxon>Bacteria</taxon>
        <taxon>Bacillati</taxon>
        <taxon>Cyanobacteriota</taxon>
        <taxon>Cyanophyceae</taxon>
        <taxon>Oscillatoriophycideae</taxon>
        <taxon>Chroococcales</taxon>
        <taxon>Microcystaceae</taxon>
        <taxon>Microcystis</taxon>
    </lineage>
</organism>
<name>I4H4D6_MICAE</name>
<sequence>MATNFYYVGGSVPLDAPSYIKREADDLFYNYLKNGQYCYVLNSRQMGKSSLWAQTQKRLQEDNIDCATIDLSGIGKNISEDIWYRVLFEQLVKRFNLSIRGKEQTWWDERAYKSAINRLDQFVDEILLEEIYQPIVICFDEIDSVLSLKFSTDDFFAWLRSCHEERPHNRDYQRLTFCMLGVAAVSNFILDNYRSPFNIGQDIRLSGFTIRDARKLAEGLQDKVIEPQRVLEDVIEWTGGQPFLTQKICHLISTSRPGFGKESPATPINVSDFIQSQVISNWVSQDSPEHLKTIRNRLLNKRVTGRRMLKLYQEILKNGEITDDGSPNQIELRLTGLVVQDRQKLKVYNKIYRNVFNENWVTTELNKIPPYIEKYEVWLNSGEDASKLLSDQDLAEALTWSENQDINESEKRFLELSEIAAKRKAQIARQGEAYQLAEKQLTPKFEENQRAALIEETLAWTGGNLELTEIVIGLLMDNKNELREGEEKPVIEQLIQKNIVENWLQNKAAAHLQKIQNSLLTPDKNFRSTLEIYQDILQGRVFADNKPEKLALQQAELVIKNDDYLEVTNRIYKEVFNVQWVKQELEKLVNVENSPADLTTKLSFLALLGFMGFLGFTFWSLKTPEKPPIQMSLKDQASLKTSEKLPIQIILTERHFDSFDPWDEVVTTSRKTPTFDLFDPSYKVVVIPWDEVVTTSRKTPTFDLFDPSYKVVVIPSPSIPEICAKRDFNISLEKNIQQLQNLNRKQGDQFPEKCGTQLNELKLIQQAVGLATNNFVADAPGREGAFEILCKIPPTSDNFKEAQFWAKRWHDNEFWKSDIDRALQDNLDCQKLIE</sequence>
<reference evidence="1 2" key="1">
    <citation type="submission" date="2012-04" db="EMBL/GenBank/DDBJ databases">
        <authorList>
            <person name="Genoscope - CEA"/>
        </authorList>
    </citation>
    <scope>NUCLEOTIDE SEQUENCE [LARGE SCALE GENOMIC DNA]</scope>
    <source>
        <strain evidence="1 2">9807</strain>
    </source>
</reference>
<dbReference type="HOGENOM" id="CLU_370403_0_0_3"/>
<proteinExistence type="predicted"/>
<dbReference type="EMBL" id="CAIM01000148">
    <property type="protein sequence ID" value="CCI16910.1"/>
    <property type="molecule type" value="Genomic_DNA"/>
</dbReference>
<accession>I4H4D6</accession>
<dbReference type="AlphaFoldDB" id="I4H4D6"/>
<evidence type="ECO:0000313" key="1">
    <source>
        <dbReference type="EMBL" id="CCI16910.1"/>
    </source>
</evidence>
<dbReference type="Pfam" id="PF14516">
    <property type="entry name" value="AAA_35"/>
    <property type="match status" value="1"/>
</dbReference>
<evidence type="ECO:0000313" key="2">
    <source>
        <dbReference type="Proteomes" id="UP000003613"/>
    </source>
</evidence>
<comment type="caution">
    <text evidence="1">The sequence shown here is derived from an EMBL/GenBank/DDBJ whole genome shotgun (WGS) entry which is preliminary data.</text>
</comment>
<protein>
    <submittedName>
        <fullName evidence="1">Genome sequencing data, contig C320 (Modular protein)</fullName>
    </submittedName>
</protein>
<dbReference type="SUPFAM" id="SSF52540">
    <property type="entry name" value="P-loop containing nucleoside triphosphate hydrolases"/>
    <property type="match status" value="1"/>
</dbReference>